<dbReference type="AlphaFoldDB" id="A0AAW5WTY8"/>
<name>A0AAW5WTY8_9LACO</name>
<sequence length="166" mass="19445">MSAINMDLDKQFKFNFKRSVIIGGKTYHVTFNDEMDRALRNLQLEISDFYKKQQDASKKFEDEMTVDQRKDYLEKQQKALLNDVFEALDDVLGVKGAGKSIYDYYDQQSYALFKTIKVLRETKEKLDGTNEARQREKHEARTAQYTGKKKRVSEHAIANKKRGSQK</sequence>
<organism evidence="2 3">
    <name type="scientific">Limosilactobacillus vaginalis</name>
    <dbReference type="NCBI Taxonomy" id="1633"/>
    <lineage>
        <taxon>Bacteria</taxon>
        <taxon>Bacillati</taxon>
        <taxon>Bacillota</taxon>
        <taxon>Bacilli</taxon>
        <taxon>Lactobacillales</taxon>
        <taxon>Lactobacillaceae</taxon>
        <taxon>Limosilactobacillus</taxon>
    </lineage>
</organism>
<evidence type="ECO:0000313" key="3">
    <source>
        <dbReference type="Proteomes" id="UP001212401"/>
    </source>
</evidence>
<dbReference type="EMBL" id="JAKHPH010000018">
    <property type="protein sequence ID" value="MCZ3668017.1"/>
    <property type="molecule type" value="Genomic_DNA"/>
</dbReference>
<dbReference type="RefSeq" id="WP_251951164.1">
    <property type="nucleotide sequence ID" value="NZ_CAKMAX010000011.1"/>
</dbReference>
<dbReference type="Proteomes" id="UP001212401">
    <property type="component" value="Unassembled WGS sequence"/>
</dbReference>
<accession>A0AAW5WTY8</accession>
<evidence type="ECO:0000313" key="2">
    <source>
        <dbReference type="EMBL" id="MCZ3668017.1"/>
    </source>
</evidence>
<feature type="region of interest" description="Disordered" evidence="1">
    <location>
        <begin position="125"/>
        <end position="166"/>
    </location>
</feature>
<feature type="compositionally biased region" description="Basic residues" evidence="1">
    <location>
        <begin position="147"/>
        <end position="166"/>
    </location>
</feature>
<reference evidence="2" key="1">
    <citation type="submission" date="2022-01" db="EMBL/GenBank/DDBJ databases">
        <title>VMRC isolate genome collection.</title>
        <authorList>
            <person name="France M."/>
            <person name="Rutt L."/>
            <person name="Humphrys M."/>
            <person name="Ravel J."/>
        </authorList>
    </citation>
    <scope>NUCLEOTIDE SEQUENCE</scope>
    <source>
        <strain evidence="2">C0048A1</strain>
    </source>
</reference>
<comment type="caution">
    <text evidence="2">The sequence shown here is derived from an EMBL/GenBank/DDBJ whole genome shotgun (WGS) entry which is preliminary data.</text>
</comment>
<protein>
    <submittedName>
        <fullName evidence="2">Uncharacterized protein</fullName>
    </submittedName>
</protein>
<proteinExistence type="predicted"/>
<evidence type="ECO:0000256" key="1">
    <source>
        <dbReference type="SAM" id="MobiDB-lite"/>
    </source>
</evidence>
<feature type="compositionally biased region" description="Basic and acidic residues" evidence="1">
    <location>
        <begin position="125"/>
        <end position="141"/>
    </location>
</feature>
<gene>
    <name evidence="2" type="ORF">L2724_06950</name>
</gene>